<keyword evidence="2" id="KW-1185">Reference proteome</keyword>
<dbReference type="InterPro" id="IPR047735">
    <property type="entry name" value="GrdX-like"/>
</dbReference>
<sequence>MIEPIIVVTNNPMCREKLADKYKIDFINGTTVDVLERVRDYIHGKHILLTHPLVSGIKPNEIPYRTIIITKRVGNTVDIKSLNYIERGILTTEKFLKNHGISHWSKKILDDFSLIDYDLVKYNL</sequence>
<dbReference type="Proteomes" id="UP001165422">
    <property type="component" value="Unassembled WGS sequence"/>
</dbReference>
<gene>
    <name evidence="1" type="ORF">LN736_15770</name>
</gene>
<protein>
    <submittedName>
        <fullName evidence="1">GrdX family protein</fullName>
    </submittedName>
</protein>
<dbReference type="NCBIfam" id="NF038093">
    <property type="entry name" value="GrdX"/>
    <property type="match status" value="1"/>
</dbReference>
<accession>A0ABS8NC71</accession>
<comment type="caution">
    <text evidence="1">The sequence shown here is derived from an EMBL/GenBank/DDBJ whole genome shotgun (WGS) entry which is preliminary data.</text>
</comment>
<evidence type="ECO:0000313" key="1">
    <source>
        <dbReference type="EMBL" id="MCC9296313.1"/>
    </source>
</evidence>
<reference evidence="1" key="1">
    <citation type="submission" date="2021-11" db="EMBL/GenBank/DDBJ databases">
        <authorList>
            <person name="Qingchun L."/>
            <person name="Dong Z."/>
            <person name="Zongwei Q."/>
            <person name="Jia Z."/>
            <person name="Duotao L."/>
        </authorList>
    </citation>
    <scope>NUCLEOTIDE SEQUENCE</scope>
    <source>
        <strain evidence="1">WLY-B-L2</strain>
    </source>
</reference>
<evidence type="ECO:0000313" key="2">
    <source>
        <dbReference type="Proteomes" id="UP001165422"/>
    </source>
</evidence>
<dbReference type="RefSeq" id="WP_150358798.1">
    <property type="nucleotide sequence ID" value="NZ_JAJJPB010000027.1"/>
</dbReference>
<dbReference type="EMBL" id="JAJJPB010000027">
    <property type="protein sequence ID" value="MCC9296313.1"/>
    <property type="molecule type" value="Genomic_DNA"/>
</dbReference>
<organism evidence="1 2">
    <name type="scientific">Clostridium aromativorans</name>
    <dbReference type="NCBI Taxonomy" id="2836848"/>
    <lineage>
        <taxon>Bacteria</taxon>
        <taxon>Bacillati</taxon>
        <taxon>Bacillota</taxon>
        <taxon>Clostridia</taxon>
        <taxon>Eubacteriales</taxon>
        <taxon>Clostridiaceae</taxon>
        <taxon>Clostridium</taxon>
    </lineage>
</organism>
<proteinExistence type="predicted"/>
<name>A0ABS8NC71_9CLOT</name>